<accession>F9W5N1</accession>
<sequence length="145" mass="16333">MNTVHNPLNKNICGHWCRSAFPIPRDAVATIIVVHYPRYLIIFLSRSKGSMPFASWTSAWECAFCPHNNSTARLNVHPMLKEVNHHTEQGMICSTSLVETRVDCVTSVSDLTNNKKNKKRARNMTPPLGVFPGKIMPSKTHSFLT</sequence>
<gene>
    <name evidence="1" type="ORF">TCIL3000_0_33590</name>
</gene>
<dbReference type="AlphaFoldDB" id="F9W5N1"/>
<evidence type="ECO:0000313" key="2">
    <source>
        <dbReference type="Proteomes" id="UP000000702"/>
    </source>
</evidence>
<proteinExistence type="predicted"/>
<evidence type="ECO:0000313" key="1">
    <source>
        <dbReference type="EMBL" id="CCD12483.1"/>
    </source>
</evidence>
<organism evidence="1 2">
    <name type="scientific">Trypanosoma congolense (strain IL3000)</name>
    <dbReference type="NCBI Taxonomy" id="1068625"/>
    <lineage>
        <taxon>Eukaryota</taxon>
        <taxon>Discoba</taxon>
        <taxon>Euglenozoa</taxon>
        <taxon>Kinetoplastea</taxon>
        <taxon>Metakinetoplastina</taxon>
        <taxon>Trypanosomatida</taxon>
        <taxon>Trypanosomatidae</taxon>
        <taxon>Trypanosoma</taxon>
        <taxon>Nannomonas</taxon>
    </lineage>
</organism>
<name>F9W5N1_TRYCI</name>
<dbReference type="Proteomes" id="UP000000702">
    <property type="component" value="Unassembled WGS sequence"/>
</dbReference>
<protein>
    <submittedName>
        <fullName evidence="1">Uncharacterized protein</fullName>
    </submittedName>
</protein>
<reference evidence="1 2" key="2">
    <citation type="journal article" date="2012" name="Proc. Natl. Acad. Sci. U.S.A.">
        <title>Antigenic diversity is generated by distinct evolutionary mechanisms in African trypanosome species.</title>
        <authorList>
            <person name="Jackson A.P."/>
            <person name="Berry A."/>
            <person name="Aslett M."/>
            <person name="Allison H.C."/>
            <person name="Burton P."/>
            <person name="Vavrova-Anderson J."/>
            <person name="Brown R."/>
            <person name="Browne H."/>
            <person name="Corton N."/>
            <person name="Hauser H."/>
            <person name="Gamble J."/>
            <person name="Gilderthorp R."/>
            <person name="Marcello L."/>
            <person name="McQuillan J."/>
            <person name="Otto T.D."/>
            <person name="Quail M.A."/>
            <person name="Sanders M.J."/>
            <person name="van Tonder A."/>
            <person name="Ginger M.L."/>
            <person name="Field M.C."/>
            <person name="Barry J.D."/>
            <person name="Hertz-Fowler C."/>
            <person name="Berriman M."/>
        </authorList>
    </citation>
    <scope>NUCLEOTIDE SEQUENCE [LARGE SCALE GENOMIC DNA]</scope>
    <source>
        <strain evidence="1 2">IL3000</strain>
    </source>
</reference>
<keyword evidence="2" id="KW-1185">Reference proteome</keyword>
<reference evidence="2" key="1">
    <citation type="submission" date="2011-07" db="EMBL/GenBank/DDBJ databases">
        <title>Divergent evolution of antigenic variation in African trypanosomes.</title>
        <authorList>
            <person name="Jackson A.P."/>
            <person name="Berry A."/>
            <person name="Allison H.C."/>
            <person name="Burton P."/>
            <person name="Anderson J."/>
            <person name="Aslett M."/>
            <person name="Brown R."/>
            <person name="Corton N."/>
            <person name="Harris D."/>
            <person name="Hauser H."/>
            <person name="Gamble J."/>
            <person name="Gilderthorp R."/>
            <person name="McQuillan J."/>
            <person name="Quail M.A."/>
            <person name="Sanders M."/>
            <person name="Van Tonder A."/>
            <person name="Ginger M.L."/>
            <person name="Donelson J.E."/>
            <person name="Field M.C."/>
            <person name="Barry J.D."/>
            <person name="Berriman M."/>
            <person name="Hertz-Fowler C."/>
        </authorList>
    </citation>
    <scope>NUCLEOTIDE SEQUENCE [LARGE SCALE GENOMIC DNA]</scope>
    <source>
        <strain evidence="2">IL3000</strain>
    </source>
</reference>
<comment type="caution">
    <text evidence="1">The sequence shown here is derived from an EMBL/GenBank/DDBJ whole genome shotgun (WGS) entry which is preliminary data.</text>
</comment>
<dbReference type="EMBL" id="CAEQ01000740">
    <property type="protein sequence ID" value="CCD12483.1"/>
    <property type="molecule type" value="Genomic_DNA"/>
</dbReference>